<dbReference type="GO" id="GO:0005829">
    <property type="term" value="C:cytosol"/>
    <property type="evidence" value="ECO:0007669"/>
    <property type="project" value="TreeGrafter"/>
</dbReference>
<dbReference type="InterPro" id="IPR023620">
    <property type="entry name" value="SmpB"/>
</dbReference>
<evidence type="ECO:0000313" key="5">
    <source>
        <dbReference type="Proteomes" id="UP000184071"/>
    </source>
</evidence>
<name>A0A1M5IB31_9FLAO</name>
<dbReference type="PANTHER" id="PTHR30308:SF2">
    <property type="entry name" value="SSRA-BINDING PROTEIN"/>
    <property type="match status" value="1"/>
</dbReference>
<dbReference type="HAMAP" id="MF_00023">
    <property type="entry name" value="SmpB"/>
    <property type="match status" value="1"/>
</dbReference>
<comment type="subcellular location">
    <subcellularLocation>
        <location evidence="3">Cytoplasm</location>
    </subcellularLocation>
    <text evidence="3">The tmRNA-SmpB complex associates with stalled 70S ribosomes.</text>
</comment>
<dbReference type="Pfam" id="PF01668">
    <property type="entry name" value="SmpB"/>
    <property type="match status" value="1"/>
</dbReference>
<dbReference type="Proteomes" id="UP000184071">
    <property type="component" value="Unassembled WGS sequence"/>
</dbReference>
<dbReference type="GO" id="GO:0070930">
    <property type="term" value="P:trans-translation-dependent protein tagging"/>
    <property type="evidence" value="ECO:0007669"/>
    <property type="project" value="TreeGrafter"/>
</dbReference>
<comment type="similarity">
    <text evidence="3">Belongs to the SmpB family.</text>
</comment>
<dbReference type="InterPro" id="IPR000037">
    <property type="entry name" value="SsrA-bd_prot"/>
</dbReference>
<dbReference type="PROSITE" id="PS01317">
    <property type="entry name" value="SSRP"/>
    <property type="match status" value="1"/>
</dbReference>
<dbReference type="NCBIfam" id="NF003843">
    <property type="entry name" value="PRK05422.1"/>
    <property type="match status" value="1"/>
</dbReference>
<gene>
    <name evidence="3" type="primary">smpB</name>
    <name evidence="4" type="ORF">SAMN05443663_102327</name>
</gene>
<dbReference type="InterPro" id="IPR020081">
    <property type="entry name" value="SsrA-bd_prot_CS"/>
</dbReference>
<keyword evidence="5" id="KW-1185">Reference proteome</keyword>
<evidence type="ECO:0000256" key="3">
    <source>
        <dbReference type="HAMAP-Rule" id="MF_00023"/>
    </source>
</evidence>
<dbReference type="PANTHER" id="PTHR30308">
    <property type="entry name" value="TMRNA-BINDING COMPONENT OF TRANS-TRANSLATION TAGGING COMPLEX"/>
    <property type="match status" value="1"/>
</dbReference>
<dbReference type="GO" id="GO:0070929">
    <property type="term" value="P:trans-translation"/>
    <property type="evidence" value="ECO:0007669"/>
    <property type="project" value="UniProtKB-UniRule"/>
</dbReference>
<evidence type="ECO:0000256" key="2">
    <source>
        <dbReference type="ARBA" id="ARBA00022884"/>
    </source>
</evidence>
<dbReference type="EMBL" id="FQWC01000002">
    <property type="protein sequence ID" value="SHG25110.1"/>
    <property type="molecule type" value="Genomic_DNA"/>
</dbReference>
<dbReference type="STRING" id="370979.SAMN05443663_102327"/>
<dbReference type="GO" id="GO:0003723">
    <property type="term" value="F:RNA binding"/>
    <property type="evidence" value="ECO:0007669"/>
    <property type="project" value="UniProtKB-UniRule"/>
</dbReference>
<dbReference type="AlphaFoldDB" id="A0A1M5IB31"/>
<comment type="function">
    <text evidence="3">Required for rescue of stalled ribosomes mediated by trans-translation. Binds to transfer-messenger RNA (tmRNA), required for stable association of tmRNA with ribosomes. tmRNA and SmpB together mimic tRNA shape, replacing the anticodon stem-loop with SmpB. tmRNA is encoded by the ssrA gene; the 2 termini fold to resemble tRNA(Ala) and it encodes a 'tag peptide', a short internal open reading frame. During trans-translation Ala-aminoacylated tmRNA acts like a tRNA, entering the A-site of stalled ribosomes, displacing the stalled mRNA. The ribosome then switches to translate the ORF on the tmRNA; the nascent peptide is terminated with the 'tag peptide' encoded by the tmRNA and targeted for degradation. The ribosome is freed to recommence translation, which seems to be the essential function of trans-translation.</text>
</comment>
<sequence>MIALSFTIFLTFVPMLKSVNILNKRARFDYEIIDTYTAGIVLAGTEIKSIRLGKANITESFCEFSGMELFAINTYIEEYSFGNQFNHKSRSERKLLLNKKELKTLHKSVQAKGLTIVPLKLFTNEKGLAKLQIGLCKGKKNYDKRESLKEADTKRDLDRIKKAYN</sequence>
<dbReference type="Gene3D" id="2.40.280.10">
    <property type="match status" value="1"/>
</dbReference>
<dbReference type="NCBIfam" id="TIGR00086">
    <property type="entry name" value="smpB"/>
    <property type="match status" value="1"/>
</dbReference>
<dbReference type="SUPFAM" id="SSF74982">
    <property type="entry name" value="Small protein B (SmpB)"/>
    <property type="match status" value="1"/>
</dbReference>
<evidence type="ECO:0000256" key="1">
    <source>
        <dbReference type="ARBA" id="ARBA00022490"/>
    </source>
</evidence>
<evidence type="ECO:0000313" key="4">
    <source>
        <dbReference type="EMBL" id="SHG25110.1"/>
    </source>
</evidence>
<reference evidence="5" key="1">
    <citation type="submission" date="2016-11" db="EMBL/GenBank/DDBJ databases">
        <authorList>
            <person name="Varghese N."/>
            <person name="Submissions S."/>
        </authorList>
    </citation>
    <scope>NUCLEOTIDE SEQUENCE [LARGE SCALE GENOMIC DNA]</scope>
    <source>
        <strain evidence="5">DSM 17963</strain>
    </source>
</reference>
<organism evidence="4 5">
    <name type="scientific">Flavobacterium defluvii</name>
    <dbReference type="NCBI Taxonomy" id="370979"/>
    <lineage>
        <taxon>Bacteria</taxon>
        <taxon>Pseudomonadati</taxon>
        <taxon>Bacteroidota</taxon>
        <taxon>Flavobacteriia</taxon>
        <taxon>Flavobacteriales</taxon>
        <taxon>Flavobacteriaceae</taxon>
        <taxon>Flavobacterium</taxon>
    </lineage>
</organism>
<dbReference type="CDD" id="cd09294">
    <property type="entry name" value="SmpB"/>
    <property type="match status" value="1"/>
</dbReference>
<accession>A0A1M5IB31</accession>
<protein>
    <recommendedName>
        <fullName evidence="3">SsrA-binding protein</fullName>
    </recommendedName>
    <alternativeName>
        <fullName evidence="3">Small protein B</fullName>
    </alternativeName>
</protein>
<keyword evidence="2 3" id="KW-0694">RNA-binding</keyword>
<keyword evidence="1 3" id="KW-0963">Cytoplasm</keyword>
<proteinExistence type="inferred from homology"/>